<dbReference type="InterPro" id="IPR021239">
    <property type="entry name" value="DUF2625"/>
</dbReference>
<sequence length="218" mass="24464">MQKLSVHELLDLENDAWPELKQLLEEGSNTYTVIPAQRSKGEEAIYGLQVSTRSYLGAIAYETGGVLVDHGWITLLGAETEQVVGSLTSWNGLSDRPALEALEGMLVVAYDVAGGFFAMDTGKFEGSGHVYYFAPDTLEWESTELAYSEFMNWLAHGDLEQFYQTFRWQGWQNDMSQLQQAEVFAYYPPLWTKEGGGQTSQKTPIAITEAWKIARGER</sequence>
<protein>
    <recommendedName>
        <fullName evidence="3">Sugar phosphate permease</fullName>
    </recommendedName>
</protein>
<evidence type="ECO:0000313" key="2">
    <source>
        <dbReference type="Proteomes" id="UP001254832"/>
    </source>
</evidence>
<dbReference type="Pfam" id="PF10946">
    <property type="entry name" value="DUF2625"/>
    <property type="match status" value="1"/>
</dbReference>
<evidence type="ECO:0000313" key="1">
    <source>
        <dbReference type="EMBL" id="MDR6723344.1"/>
    </source>
</evidence>
<evidence type="ECO:0008006" key="3">
    <source>
        <dbReference type="Google" id="ProtNLM"/>
    </source>
</evidence>
<accession>A0AAP5H3E4</accession>
<gene>
    <name evidence="1" type="ORF">J2W91_001796</name>
</gene>
<dbReference type="EMBL" id="JAVDTR010000004">
    <property type="protein sequence ID" value="MDR6723344.1"/>
    <property type="molecule type" value="Genomic_DNA"/>
</dbReference>
<dbReference type="Proteomes" id="UP001254832">
    <property type="component" value="Unassembled WGS sequence"/>
</dbReference>
<comment type="caution">
    <text evidence="1">The sequence shown here is derived from an EMBL/GenBank/DDBJ whole genome shotgun (WGS) entry which is preliminary data.</text>
</comment>
<proteinExistence type="predicted"/>
<name>A0AAP5H3E4_PAEAM</name>
<reference evidence="1" key="1">
    <citation type="submission" date="2023-07" db="EMBL/GenBank/DDBJ databases">
        <title>Sorghum-associated microbial communities from plants grown in Nebraska, USA.</title>
        <authorList>
            <person name="Schachtman D."/>
        </authorList>
    </citation>
    <scope>NUCLEOTIDE SEQUENCE</scope>
    <source>
        <strain evidence="1">BE80</strain>
    </source>
</reference>
<dbReference type="RefSeq" id="WP_056701665.1">
    <property type="nucleotide sequence ID" value="NZ_JAVDTR010000004.1"/>
</dbReference>
<dbReference type="AlphaFoldDB" id="A0AAP5H3E4"/>
<organism evidence="1 2">
    <name type="scientific">Paenibacillus amylolyticus</name>
    <dbReference type="NCBI Taxonomy" id="1451"/>
    <lineage>
        <taxon>Bacteria</taxon>
        <taxon>Bacillati</taxon>
        <taxon>Bacillota</taxon>
        <taxon>Bacilli</taxon>
        <taxon>Bacillales</taxon>
        <taxon>Paenibacillaceae</taxon>
        <taxon>Paenibacillus</taxon>
    </lineage>
</organism>